<gene>
    <name evidence="3" type="ORF">M011DRAFT_483759</name>
</gene>
<evidence type="ECO:0000256" key="1">
    <source>
        <dbReference type="SAM" id="MobiDB-lite"/>
    </source>
</evidence>
<reference evidence="3" key="1">
    <citation type="journal article" date="2020" name="Stud. Mycol.">
        <title>101 Dothideomycetes genomes: a test case for predicting lifestyles and emergence of pathogens.</title>
        <authorList>
            <person name="Haridas S."/>
            <person name="Albert R."/>
            <person name="Binder M."/>
            <person name="Bloem J."/>
            <person name="Labutti K."/>
            <person name="Salamov A."/>
            <person name="Andreopoulos B."/>
            <person name="Baker S."/>
            <person name="Barry K."/>
            <person name="Bills G."/>
            <person name="Bluhm B."/>
            <person name="Cannon C."/>
            <person name="Castanera R."/>
            <person name="Culley D."/>
            <person name="Daum C."/>
            <person name="Ezra D."/>
            <person name="Gonzalez J."/>
            <person name="Henrissat B."/>
            <person name="Kuo A."/>
            <person name="Liang C."/>
            <person name="Lipzen A."/>
            <person name="Lutzoni F."/>
            <person name="Magnuson J."/>
            <person name="Mondo S."/>
            <person name="Nolan M."/>
            <person name="Ohm R."/>
            <person name="Pangilinan J."/>
            <person name="Park H.-J."/>
            <person name="Ramirez L."/>
            <person name="Alfaro M."/>
            <person name="Sun H."/>
            <person name="Tritt A."/>
            <person name="Yoshinaga Y."/>
            <person name="Zwiers L.-H."/>
            <person name="Turgeon B."/>
            <person name="Goodwin S."/>
            <person name="Spatafora J."/>
            <person name="Crous P."/>
            <person name="Grigoriev I."/>
        </authorList>
    </citation>
    <scope>NUCLEOTIDE SEQUENCE</scope>
    <source>
        <strain evidence="3">CBS 119925</strain>
    </source>
</reference>
<feature type="region of interest" description="Disordered" evidence="1">
    <location>
        <begin position="170"/>
        <end position="200"/>
    </location>
</feature>
<accession>A0A6A6VJP5</accession>
<organism evidence="3 4">
    <name type="scientific">Sporormia fimetaria CBS 119925</name>
    <dbReference type="NCBI Taxonomy" id="1340428"/>
    <lineage>
        <taxon>Eukaryota</taxon>
        <taxon>Fungi</taxon>
        <taxon>Dikarya</taxon>
        <taxon>Ascomycota</taxon>
        <taxon>Pezizomycotina</taxon>
        <taxon>Dothideomycetes</taxon>
        <taxon>Pleosporomycetidae</taxon>
        <taxon>Pleosporales</taxon>
        <taxon>Sporormiaceae</taxon>
        <taxon>Sporormia</taxon>
    </lineage>
</organism>
<dbReference type="EMBL" id="MU006563">
    <property type="protein sequence ID" value="KAF2750842.1"/>
    <property type="molecule type" value="Genomic_DNA"/>
</dbReference>
<proteinExistence type="predicted"/>
<evidence type="ECO:0000256" key="2">
    <source>
        <dbReference type="SAM" id="SignalP"/>
    </source>
</evidence>
<keyword evidence="4" id="KW-1185">Reference proteome</keyword>
<protein>
    <submittedName>
        <fullName evidence="3">Uncharacterized protein</fullName>
    </submittedName>
</protein>
<feature type="chain" id="PRO_5025510153" evidence="2">
    <location>
        <begin position="21"/>
        <end position="256"/>
    </location>
</feature>
<evidence type="ECO:0000313" key="4">
    <source>
        <dbReference type="Proteomes" id="UP000799440"/>
    </source>
</evidence>
<dbReference type="Proteomes" id="UP000799440">
    <property type="component" value="Unassembled WGS sequence"/>
</dbReference>
<keyword evidence="2" id="KW-0732">Signal</keyword>
<evidence type="ECO:0000313" key="3">
    <source>
        <dbReference type="EMBL" id="KAF2750842.1"/>
    </source>
</evidence>
<name>A0A6A6VJP5_9PLEO</name>
<dbReference type="AlphaFoldDB" id="A0A6A6VJP5"/>
<feature type="signal peptide" evidence="2">
    <location>
        <begin position="1"/>
        <end position="20"/>
    </location>
</feature>
<sequence>MRCNTVLLGGVLALLGVGTAAPAPNANDPVEGADLVDAVGTDLEHMGGPVPDYSWHCGRTMNRFNGAYKYDPNDNELTEPRVEISKGGIAKPACMRLNKQFKFYESFSNCRACIFYPRDDCSDDGYIFATPELRTRYNFTEYGGLQSYKCFKNAQRRTKQWVIPPKLDEGAEDVSPINELPTDNASEEPVSDNLTTRGTEEAVEVSEEIVKETTLSDLEVPNNPEVLNELTPSSNRCGKVYYWTFNDPNRNPNNYE</sequence>